<feature type="domain" description="CCHC-type" evidence="6">
    <location>
        <begin position="31"/>
        <end position="47"/>
    </location>
</feature>
<dbReference type="EMBL" id="PVQB02000261">
    <property type="protein sequence ID" value="KAF4339822.1"/>
    <property type="molecule type" value="Genomic_DNA"/>
</dbReference>
<protein>
    <submittedName>
        <fullName evidence="8">Pol poly</fullName>
    </submittedName>
</protein>
<dbReference type="Pfam" id="PF00078">
    <property type="entry name" value="RVT_1"/>
    <property type="match status" value="1"/>
</dbReference>
<dbReference type="InterPro" id="IPR000477">
    <property type="entry name" value="RT_dom"/>
</dbReference>
<comment type="subcellular location">
    <subcellularLocation>
        <location evidence="1">Mitochondrion</location>
    </subcellularLocation>
</comment>
<dbReference type="InterPro" id="IPR036875">
    <property type="entry name" value="Znf_CCHC_sf"/>
</dbReference>
<dbReference type="InterPro" id="IPR043502">
    <property type="entry name" value="DNA/RNA_pol_sf"/>
</dbReference>
<evidence type="ECO:0000256" key="3">
    <source>
        <dbReference type="PROSITE-ProRule" id="PRU00047"/>
    </source>
</evidence>
<keyword evidence="3" id="KW-0479">Metal-binding</keyword>
<dbReference type="SMART" id="SM00343">
    <property type="entry name" value="ZnF_C2HC"/>
    <property type="match status" value="1"/>
</dbReference>
<dbReference type="GO" id="GO:0003676">
    <property type="term" value="F:nucleic acid binding"/>
    <property type="evidence" value="ECO:0007669"/>
    <property type="project" value="InterPro"/>
</dbReference>
<feature type="compositionally biased region" description="Basic and acidic residues" evidence="5">
    <location>
        <begin position="105"/>
        <end position="135"/>
    </location>
</feature>
<accession>A0A9P5DWB4</accession>
<feature type="region of interest" description="Disordered" evidence="5">
    <location>
        <begin position="620"/>
        <end position="666"/>
    </location>
</feature>
<evidence type="ECO:0000313" key="9">
    <source>
        <dbReference type="Proteomes" id="UP000730481"/>
    </source>
</evidence>
<dbReference type="GO" id="GO:0008270">
    <property type="term" value="F:zinc ion binding"/>
    <property type="evidence" value="ECO:0007669"/>
    <property type="project" value="UniProtKB-KW"/>
</dbReference>
<evidence type="ECO:0000259" key="6">
    <source>
        <dbReference type="PROSITE" id="PS50158"/>
    </source>
</evidence>
<dbReference type="InterPro" id="IPR032567">
    <property type="entry name" value="RTL1-rel"/>
</dbReference>
<feature type="compositionally biased region" description="Basic and acidic residues" evidence="5">
    <location>
        <begin position="645"/>
        <end position="654"/>
    </location>
</feature>
<dbReference type="GO" id="GO:0005739">
    <property type="term" value="C:mitochondrion"/>
    <property type="evidence" value="ECO:0007669"/>
    <property type="project" value="UniProtKB-SubCell"/>
</dbReference>
<name>A0A9P5DWB4_9HYPO</name>
<dbReference type="SUPFAM" id="SSF56672">
    <property type="entry name" value="DNA/RNA polymerases"/>
    <property type="match status" value="1"/>
</dbReference>
<dbReference type="Gene3D" id="3.30.70.270">
    <property type="match status" value="1"/>
</dbReference>
<keyword evidence="3" id="KW-0862">Zinc</keyword>
<dbReference type="Gene3D" id="4.10.60.10">
    <property type="entry name" value="Zinc finger, CCHC-type"/>
    <property type="match status" value="1"/>
</dbReference>
<evidence type="ECO:0000256" key="5">
    <source>
        <dbReference type="SAM" id="MobiDB-lite"/>
    </source>
</evidence>
<evidence type="ECO:0000256" key="4">
    <source>
        <dbReference type="SAM" id="Coils"/>
    </source>
</evidence>
<feature type="coiled-coil region" evidence="4">
    <location>
        <begin position="400"/>
        <end position="427"/>
    </location>
</feature>
<organism evidence="8 9">
    <name type="scientific">Fusarium beomiforme</name>
    <dbReference type="NCBI Taxonomy" id="44412"/>
    <lineage>
        <taxon>Eukaryota</taxon>
        <taxon>Fungi</taxon>
        <taxon>Dikarya</taxon>
        <taxon>Ascomycota</taxon>
        <taxon>Pezizomycotina</taxon>
        <taxon>Sordariomycetes</taxon>
        <taxon>Hypocreomycetidae</taxon>
        <taxon>Hypocreales</taxon>
        <taxon>Nectriaceae</taxon>
        <taxon>Fusarium</taxon>
        <taxon>Fusarium burgessii species complex</taxon>
    </lineage>
</organism>
<keyword evidence="9" id="KW-1185">Reference proteome</keyword>
<feature type="compositionally biased region" description="Basic and acidic residues" evidence="5">
    <location>
        <begin position="46"/>
        <end position="55"/>
    </location>
</feature>
<keyword evidence="4" id="KW-0175">Coiled coil</keyword>
<reference evidence="8" key="1">
    <citation type="journal article" date="2017" name="Mycologia">
        <title>Fusarium algeriense, sp. nov., a novel toxigenic crown rot pathogen of durum wheat from Algeria is nested in the Fusarium burgessii species complex.</title>
        <authorList>
            <person name="Laraba I."/>
            <person name="Keddad A."/>
            <person name="Boureghda H."/>
            <person name="Abdallah N."/>
            <person name="Vaughan M.M."/>
            <person name="Proctor R.H."/>
            <person name="Busman M."/>
            <person name="O'Donnell K."/>
        </authorList>
    </citation>
    <scope>NUCLEOTIDE SEQUENCE</scope>
    <source>
        <strain evidence="8">NRRL 25174</strain>
    </source>
</reference>
<dbReference type="AlphaFoldDB" id="A0A9P5DWB4"/>
<dbReference type="PANTHER" id="PTHR15503:SF22">
    <property type="entry name" value="TRANSPOSON TY3-I GAG POLYPROTEIN"/>
    <property type="match status" value="1"/>
</dbReference>
<dbReference type="CDD" id="cd00303">
    <property type="entry name" value="retropepsin_like"/>
    <property type="match status" value="1"/>
</dbReference>
<sequence>MHGTQPGPMVLGATQPNNNGIRKPRDLSKTKCYNCNQFGHMANKCPEPRKSRNPEIGKQTLGLTQEQEPQMAVRTETLGMTRGLYDTTAINEDAEASEWQPHQDSSIKKPRDNFPTEKEAFDGKQPLTDDQKRQKQREYYAWRKANDPSFRDKQKQYYAKQQGYKPIDLGKTQTLGMMRQERINLNTDESQASRQVDAIPVRTTLRDTEEMVQRDREAGDRLRTRMHQSARSIGHRGGAARQTARALRKKDERIENKWKESYEPLFDETGNRMYLSPEDRCIQGAREHENTNELHDINVRAYHTADAMNPRHKEPKFNKEDDVRTLPTNPHHDDVSWISCKYHWCETHMQEKKDNDCFPVAIPRTPNKNPYLRQETEGEANEEFEEMTQGRYNVANLSQKRQDQEKVQQAQQMMEEAKEEFKELMADRKYDHLMKDTFHEDSSEATEELECTWEADGLHVTQDEIPDAQPKTEADEALYEEARYSSNNNNDDEEHTEDCEDSDYELLHRTTAGKIKERWLNAWIDCRAKHNFIDPQIVTELDLLWRMKRDPYRLVNAEGQLFDYRDSWIDQETDHLEVKIEGRNQRVSFDVLPLDGGPDIILGILWLIRENPRINWRTGQVTFPSNPDSDDDLITTNNERSQTLTKEDSRDMREVWPSPPPKGVRHKYKRGKIRKAHILGLLKEQDPRKEETDSNKDQDRLRNIPKEYRIYDKLFKEELDTGIPEYSLWDHEILLTDENLPFQKIYPLNQTELEALREYLDEMLKKGYIRESSSSAGSAMFFVPKKTGKPRPVIDYREVNKRTIKDRTPLPLITELKDRLQGKKIFTALDLKGAYNLIRIKEGDE</sequence>
<reference evidence="8" key="2">
    <citation type="submission" date="2020-02" db="EMBL/GenBank/DDBJ databases">
        <title>Identification and distribution of gene clusters putatively required for synthesis of sphingolipid metabolism inhibitors in phylogenetically diverse species of the filamentous fungus Fusarium.</title>
        <authorList>
            <person name="Kim H.-S."/>
            <person name="Busman M."/>
            <person name="Brown D.W."/>
            <person name="Divon H."/>
            <person name="Uhlig S."/>
            <person name="Proctor R.H."/>
        </authorList>
    </citation>
    <scope>NUCLEOTIDE SEQUENCE</scope>
    <source>
        <strain evidence="8">NRRL 25174</strain>
    </source>
</reference>
<gene>
    <name evidence="8" type="ORF">FBEOM_6261</name>
</gene>
<dbReference type="Proteomes" id="UP000730481">
    <property type="component" value="Unassembled WGS sequence"/>
</dbReference>
<dbReference type="SUPFAM" id="SSF57756">
    <property type="entry name" value="Retrovirus zinc finger-like domains"/>
    <property type="match status" value="1"/>
</dbReference>
<dbReference type="PANTHER" id="PTHR15503">
    <property type="entry name" value="LDOC1 RELATED"/>
    <property type="match status" value="1"/>
</dbReference>
<evidence type="ECO:0000313" key="8">
    <source>
        <dbReference type="EMBL" id="KAF4339822.1"/>
    </source>
</evidence>
<feature type="domain" description="Reverse transcriptase" evidence="7">
    <location>
        <begin position="764"/>
        <end position="845"/>
    </location>
</feature>
<proteinExistence type="predicted"/>
<evidence type="ECO:0000256" key="2">
    <source>
        <dbReference type="ARBA" id="ARBA00023128"/>
    </source>
</evidence>
<dbReference type="InterPro" id="IPR043128">
    <property type="entry name" value="Rev_trsase/Diguanyl_cyclase"/>
</dbReference>
<dbReference type="InterPro" id="IPR001878">
    <property type="entry name" value="Znf_CCHC"/>
</dbReference>
<dbReference type="InterPro" id="IPR021109">
    <property type="entry name" value="Peptidase_aspartic_dom_sf"/>
</dbReference>
<feature type="region of interest" description="Disordered" evidence="5">
    <location>
        <begin position="40"/>
        <end position="70"/>
    </location>
</feature>
<dbReference type="Gene3D" id="3.10.10.10">
    <property type="entry name" value="HIV Type 1 Reverse Transcriptase, subunit A, domain 1"/>
    <property type="match status" value="1"/>
</dbReference>
<dbReference type="PROSITE" id="PS50878">
    <property type="entry name" value="RT_POL"/>
    <property type="match status" value="1"/>
</dbReference>
<dbReference type="Pfam" id="PF00098">
    <property type="entry name" value="zf-CCHC"/>
    <property type="match status" value="1"/>
</dbReference>
<keyword evidence="3" id="KW-0863">Zinc-finger</keyword>
<feature type="compositionally biased region" description="Polar residues" evidence="5">
    <location>
        <begin position="634"/>
        <end position="644"/>
    </location>
</feature>
<dbReference type="OrthoDB" id="4899847at2759"/>
<evidence type="ECO:0000256" key="1">
    <source>
        <dbReference type="ARBA" id="ARBA00004173"/>
    </source>
</evidence>
<comment type="caution">
    <text evidence="8">The sequence shown here is derived from an EMBL/GenBank/DDBJ whole genome shotgun (WGS) entry which is preliminary data.</text>
</comment>
<dbReference type="Gene3D" id="2.40.70.10">
    <property type="entry name" value="Acid Proteases"/>
    <property type="match status" value="1"/>
</dbReference>
<keyword evidence="2" id="KW-0496">Mitochondrion</keyword>
<feature type="region of interest" description="Disordered" evidence="5">
    <location>
        <begin position="1"/>
        <end position="27"/>
    </location>
</feature>
<dbReference type="CDD" id="cd01647">
    <property type="entry name" value="RT_LTR"/>
    <property type="match status" value="1"/>
</dbReference>
<feature type="region of interest" description="Disordered" evidence="5">
    <location>
        <begin position="92"/>
        <end position="135"/>
    </location>
</feature>
<evidence type="ECO:0000259" key="7">
    <source>
        <dbReference type="PROSITE" id="PS50878"/>
    </source>
</evidence>
<dbReference type="PROSITE" id="PS50158">
    <property type="entry name" value="ZF_CCHC"/>
    <property type="match status" value="1"/>
</dbReference>